<dbReference type="CDD" id="cd02966">
    <property type="entry name" value="TlpA_like_family"/>
    <property type="match status" value="1"/>
</dbReference>
<feature type="chain" id="PRO_5040976806" evidence="2">
    <location>
        <begin position="27"/>
        <end position="187"/>
    </location>
</feature>
<evidence type="ECO:0000256" key="1">
    <source>
        <dbReference type="ARBA" id="ARBA00023284"/>
    </source>
</evidence>
<dbReference type="Pfam" id="PF00578">
    <property type="entry name" value="AhpC-TSA"/>
    <property type="match status" value="1"/>
</dbReference>
<accession>A0A9X4NT73</accession>
<reference evidence="4" key="1">
    <citation type="submission" date="2013-01" db="EMBL/GenBank/DDBJ databases">
        <title>Genome draft of Hydrogenophaga taeniospiralis 2K1.</title>
        <authorList>
            <person name="Gomila M."/>
            <person name="Lalucat J."/>
        </authorList>
    </citation>
    <scope>NUCLEOTIDE SEQUENCE</scope>
    <source>
        <strain evidence="4">CCUG 15921</strain>
    </source>
</reference>
<dbReference type="InterPro" id="IPR000866">
    <property type="entry name" value="AhpC/TSA"/>
</dbReference>
<dbReference type="Gene3D" id="3.40.30.10">
    <property type="entry name" value="Glutaredoxin"/>
    <property type="match status" value="1"/>
</dbReference>
<dbReference type="GO" id="GO:0016209">
    <property type="term" value="F:antioxidant activity"/>
    <property type="evidence" value="ECO:0007669"/>
    <property type="project" value="InterPro"/>
</dbReference>
<keyword evidence="5" id="KW-1185">Reference proteome</keyword>
<dbReference type="GO" id="GO:0015036">
    <property type="term" value="F:disulfide oxidoreductase activity"/>
    <property type="evidence" value="ECO:0007669"/>
    <property type="project" value="UniProtKB-ARBA"/>
</dbReference>
<dbReference type="PROSITE" id="PS51352">
    <property type="entry name" value="THIOREDOXIN_2"/>
    <property type="match status" value="1"/>
</dbReference>
<name>A0A9X4NT73_9BURK</name>
<evidence type="ECO:0000259" key="3">
    <source>
        <dbReference type="PROSITE" id="PS51352"/>
    </source>
</evidence>
<dbReference type="PROSITE" id="PS51318">
    <property type="entry name" value="TAT"/>
    <property type="match status" value="1"/>
</dbReference>
<gene>
    <name evidence="4" type="ORF">H010_17049</name>
</gene>
<organism evidence="4 5">
    <name type="scientific">Hydrogenophaga taeniospiralis CCUG 15921</name>
    <dbReference type="NCBI Taxonomy" id="1281780"/>
    <lineage>
        <taxon>Bacteria</taxon>
        <taxon>Pseudomonadati</taxon>
        <taxon>Pseudomonadota</taxon>
        <taxon>Betaproteobacteria</taxon>
        <taxon>Burkholderiales</taxon>
        <taxon>Comamonadaceae</taxon>
        <taxon>Hydrogenophaga</taxon>
    </lineage>
</organism>
<dbReference type="OrthoDB" id="9811352at2"/>
<dbReference type="RefSeq" id="WP_068174240.1">
    <property type="nucleotide sequence ID" value="NZ_AOGK01000015.1"/>
</dbReference>
<dbReference type="PANTHER" id="PTHR42852">
    <property type="entry name" value="THIOL:DISULFIDE INTERCHANGE PROTEIN DSBE"/>
    <property type="match status" value="1"/>
</dbReference>
<protein>
    <submittedName>
        <fullName evidence="4">Redoxin domain-containing protein</fullName>
    </submittedName>
</protein>
<keyword evidence="1" id="KW-0676">Redox-active center</keyword>
<dbReference type="SUPFAM" id="SSF52833">
    <property type="entry name" value="Thioredoxin-like"/>
    <property type="match status" value="1"/>
</dbReference>
<evidence type="ECO:0000313" key="5">
    <source>
        <dbReference type="Proteomes" id="UP001152876"/>
    </source>
</evidence>
<evidence type="ECO:0000256" key="2">
    <source>
        <dbReference type="SAM" id="SignalP"/>
    </source>
</evidence>
<comment type="caution">
    <text evidence="4">The sequence shown here is derived from an EMBL/GenBank/DDBJ whole genome shotgun (WGS) entry which is preliminary data.</text>
</comment>
<dbReference type="InterPro" id="IPR013766">
    <property type="entry name" value="Thioredoxin_domain"/>
</dbReference>
<sequence>MKNGLTRRGLLGASLGLMAGALPAPALPATAAATGKSPGYQLSDWPAQRPTPALEAQNLQGERVRLADFKGRVVLLNFWATWCPPCRAEMPTLQAVPEWLGEDKVVVLALNYRESGRTARRFLAASGLTLPVLLDPMGEITQAWGVRAFPTTVLIDANGRARQVVQGEVDWSSPTALGWVERLLTQR</sequence>
<dbReference type="InterPro" id="IPR017937">
    <property type="entry name" value="Thioredoxin_CS"/>
</dbReference>
<feature type="domain" description="Thioredoxin" evidence="3">
    <location>
        <begin position="45"/>
        <end position="185"/>
    </location>
</feature>
<dbReference type="Proteomes" id="UP001152876">
    <property type="component" value="Unassembled WGS sequence"/>
</dbReference>
<feature type="signal peptide" evidence="2">
    <location>
        <begin position="1"/>
        <end position="26"/>
    </location>
</feature>
<dbReference type="AlphaFoldDB" id="A0A9X4NT73"/>
<keyword evidence="2" id="KW-0732">Signal</keyword>
<evidence type="ECO:0000313" key="4">
    <source>
        <dbReference type="EMBL" id="MDG5976972.1"/>
    </source>
</evidence>
<dbReference type="InterPro" id="IPR050553">
    <property type="entry name" value="Thioredoxin_ResA/DsbE_sf"/>
</dbReference>
<dbReference type="PANTHER" id="PTHR42852:SF13">
    <property type="entry name" value="PROTEIN DIPZ"/>
    <property type="match status" value="1"/>
</dbReference>
<proteinExistence type="predicted"/>
<dbReference type="PROSITE" id="PS00194">
    <property type="entry name" value="THIOREDOXIN_1"/>
    <property type="match status" value="1"/>
</dbReference>
<dbReference type="EMBL" id="AOGK01000015">
    <property type="protein sequence ID" value="MDG5976972.1"/>
    <property type="molecule type" value="Genomic_DNA"/>
</dbReference>
<dbReference type="InterPro" id="IPR036249">
    <property type="entry name" value="Thioredoxin-like_sf"/>
</dbReference>
<dbReference type="InterPro" id="IPR006311">
    <property type="entry name" value="TAT_signal"/>
</dbReference>